<dbReference type="UniPathway" id="UPA00326"/>
<keyword evidence="3 9" id="KW-0547">Nucleotide-binding</keyword>
<keyword evidence="6 10" id="KW-0215">Deoxyribonucleotide synthesis</keyword>
<dbReference type="InterPro" id="IPR005144">
    <property type="entry name" value="ATP-cone_dom"/>
</dbReference>
<dbReference type="InParanoid" id="D6TH84"/>
<evidence type="ECO:0000256" key="2">
    <source>
        <dbReference type="ARBA" id="ARBA00022533"/>
    </source>
</evidence>
<dbReference type="PROSITE" id="PS51161">
    <property type="entry name" value="ATP_CONE"/>
    <property type="match status" value="1"/>
</dbReference>
<dbReference type="InterPro" id="IPR013346">
    <property type="entry name" value="NrdE_NrdA_C"/>
</dbReference>
<dbReference type="GO" id="GO:0004748">
    <property type="term" value="F:ribonucleoside-diphosphate reductase activity, thioredoxin disulfide as acceptor"/>
    <property type="evidence" value="ECO:0007669"/>
    <property type="project" value="UniProtKB-EC"/>
</dbReference>
<evidence type="ECO:0000313" key="14">
    <source>
        <dbReference type="Proteomes" id="UP000004508"/>
    </source>
</evidence>
<dbReference type="FunCoup" id="D6TH84">
    <property type="interactions" value="469"/>
</dbReference>
<dbReference type="PANTHER" id="PTHR11573">
    <property type="entry name" value="RIBONUCLEOSIDE-DIPHOSPHATE REDUCTASE LARGE CHAIN"/>
    <property type="match status" value="1"/>
</dbReference>
<dbReference type="Gene3D" id="3.20.70.20">
    <property type="match status" value="1"/>
</dbReference>
<dbReference type="RefSeq" id="WP_007908500.1">
    <property type="nucleotide sequence ID" value="NZ_ADVG01000001.1"/>
</dbReference>
<evidence type="ECO:0000256" key="1">
    <source>
        <dbReference type="ARBA" id="ARBA00010406"/>
    </source>
</evidence>
<accession>D6TH84</accession>
<reference evidence="13 14" key="1">
    <citation type="journal article" date="2011" name="Stand. Genomic Sci.">
        <title>Non-contiguous finished genome sequence and contextual data of the filamentous soil bacterium Ktedonobacter racemifer type strain (SOSP1-21).</title>
        <authorList>
            <person name="Chang Y.J."/>
            <person name="Land M."/>
            <person name="Hauser L."/>
            <person name="Chertkov O."/>
            <person name="Del Rio T.G."/>
            <person name="Nolan M."/>
            <person name="Copeland A."/>
            <person name="Tice H."/>
            <person name="Cheng J.F."/>
            <person name="Lucas S."/>
            <person name="Han C."/>
            <person name="Goodwin L."/>
            <person name="Pitluck S."/>
            <person name="Ivanova N."/>
            <person name="Ovchinikova G."/>
            <person name="Pati A."/>
            <person name="Chen A."/>
            <person name="Palaniappan K."/>
            <person name="Mavromatis K."/>
            <person name="Liolios K."/>
            <person name="Brettin T."/>
            <person name="Fiebig A."/>
            <person name="Rohde M."/>
            <person name="Abt B."/>
            <person name="Goker M."/>
            <person name="Detter J.C."/>
            <person name="Woyke T."/>
            <person name="Bristow J."/>
            <person name="Eisen J.A."/>
            <person name="Markowitz V."/>
            <person name="Hugenholtz P."/>
            <person name="Kyrpides N.C."/>
            <person name="Klenk H.P."/>
            <person name="Lapidus A."/>
        </authorList>
    </citation>
    <scope>NUCLEOTIDE SEQUENCE [LARGE SCALE GENOMIC DNA]</scope>
    <source>
        <strain evidence="14">DSM 44963</strain>
    </source>
</reference>
<dbReference type="Pfam" id="PF00317">
    <property type="entry name" value="Ribonuc_red_lgN"/>
    <property type="match status" value="1"/>
</dbReference>
<dbReference type="GO" id="GO:0005524">
    <property type="term" value="F:ATP binding"/>
    <property type="evidence" value="ECO:0007669"/>
    <property type="project" value="UniProtKB-UniRule"/>
</dbReference>
<keyword evidence="14" id="KW-1185">Reference proteome</keyword>
<dbReference type="PANTHER" id="PTHR11573:SF6">
    <property type="entry name" value="RIBONUCLEOSIDE-DIPHOSPHATE REDUCTASE LARGE SUBUNIT"/>
    <property type="match status" value="1"/>
</dbReference>
<keyword evidence="4 9" id="KW-0067">ATP-binding</keyword>
<dbReference type="PROSITE" id="PS00089">
    <property type="entry name" value="RIBORED_LARGE"/>
    <property type="match status" value="1"/>
</dbReference>
<dbReference type="SUPFAM" id="SSF51998">
    <property type="entry name" value="PFL-like glycyl radical enzymes"/>
    <property type="match status" value="1"/>
</dbReference>
<protein>
    <recommendedName>
        <fullName evidence="10">Ribonucleoside-diphosphate reductase</fullName>
        <ecNumber evidence="10">1.17.4.1</ecNumber>
    </recommendedName>
</protein>
<dbReference type="eggNOG" id="COG0209">
    <property type="taxonomic scope" value="Bacteria"/>
</dbReference>
<organism evidence="13 14">
    <name type="scientific">Ktedonobacter racemifer DSM 44963</name>
    <dbReference type="NCBI Taxonomy" id="485913"/>
    <lineage>
        <taxon>Bacteria</taxon>
        <taxon>Bacillati</taxon>
        <taxon>Chloroflexota</taxon>
        <taxon>Ktedonobacteria</taxon>
        <taxon>Ktedonobacterales</taxon>
        <taxon>Ktedonobacteraceae</taxon>
        <taxon>Ktedonobacter</taxon>
    </lineage>
</organism>
<comment type="catalytic activity">
    <reaction evidence="8 10">
        <text>a 2'-deoxyribonucleoside 5'-diphosphate + [thioredoxin]-disulfide + H2O = a ribonucleoside 5'-diphosphate + [thioredoxin]-dithiol</text>
        <dbReference type="Rhea" id="RHEA:23252"/>
        <dbReference type="Rhea" id="RHEA-COMP:10698"/>
        <dbReference type="Rhea" id="RHEA-COMP:10700"/>
        <dbReference type="ChEBI" id="CHEBI:15377"/>
        <dbReference type="ChEBI" id="CHEBI:29950"/>
        <dbReference type="ChEBI" id="CHEBI:50058"/>
        <dbReference type="ChEBI" id="CHEBI:57930"/>
        <dbReference type="ChEBI" id="CHEBI:73316"/>
        <dbReference type="EC" id="1.17.4.1"/>
    </reaction>
</comment>
<keyword evidence="5 10" id="KW-0560">Oxidoreductase</keyword>
<dbReference type="NCBIfam" id="NF005544">
    <property type="entry name" value="PRK07207.1"/>
    <property type="match status" value="1"/>
</dbReference>
<dbReference type="Pfam" id="PF02867">
    <property type="entry name" value="Ribonuc_red_lgC"/>
    <property type="match status" value="1"/>
</dbReference>
<evidence type="ECO:0000256" key="8">
    <source>
        <dbReference type="ARBA" id="ARBA00047754"/>
    </source>
</evidence>
<dbReference type="NCBIfam" id="TIGR02506">
    <property type="entry name" value="NrdE_NrdA"/>
    <property type="match status" value="1"/>
</dbReference>
<dbReference type="PRINTS" id="PR01183">
    <property type="entry name" value="RIBORDTASEM1"/>
</dbReference>
<evidence type="ECO:0000256" key="6">
    <source>
        <dbReference type="ARBA" id="ARBA00023116"/>
    </source>
</evidence>
<evidence type="ECO:0000256" key="3">
    <source>
        <dbReference type="ARBA" id="ARBA00022741"/>
    </source>
</evidence>
<gene>
    <name evidence="13" type="ORF">Krac_12467</name>
</gene>
<dbReference type="AlphaFoldDB" id="D6TH84"/>
<dbReference type="EMBL" id="ADVG01000001">
    <property type="protein sequence ID" value="EFH90826.1"/>
    <property type="molecule type" value="Genomic_DNA"/>
</dbReference>
<dbReference type="GO" id="GO:0005971">
    <property type="term" value="C:ribonucleoside-diphosphate reductase complex"/>
    <property type="evidence" value="ECO:0007669"/>
    <property type="project" value="TreeGrafter"/>
</dbReference>
<dbReference type="InterPro" id="IPR013509">
    <property type="entry name" value="RNR_lsu_N"/>
</dbReference>
<feature type="region of interest" description="Disordered" evidence="11">
    <location>
        <begin position="801"/>
        <end position="827"/>
    </location>
</feature>
<feature type="compositionally biased region" description="Polar residues" evidence="11">
    <location>
        <begin position="801"/>
        <end position="820"/>
    </location>
</feature>
<comment type="function">
    <text evidence="7 10">Provides the precursors necessary for DNA synthesis. Catalyzes the biosynthesis of deoxyribonucleotides from the corresponding ribonucleotides.</text>
</comment>
<comment type="caution">
    <text evidence="13">The sequence shown here is derived from an EMBL/GenBank/DDBJ whole genome shotgun (WGS) entry which is preliminary data.</text>
</comment>
<feature type="region of interest" description="Disordered" evidence="11">
    <location>
        <begin position="1"/>
        <end position="28"/>
    </location>
</feature>
<evidence type="ECO:0000256" key="9">
    <source>
        <dbReference type="PROSITE-ProRule" id="PRU00492"/>
    </source>
</evidence>
<dbReference type="CDD" id="cd01679">
    <property type="entry name" value="RNR_I"/>
    <property type="match status" value="1"/>
</dbReference>
<evidence type="ECO:0000256" key="5">
    <source>
        <dbReference type="ARBA" id="ARBA00023002"/>
    </source>
</evidence>
<feature type="domain" description="ATP-cone" evidence="12">
    <location>
        <begin position="17"/>
        <end position="107"/>
    </location>
</feature>
<evidence type="ECO:0000313" key="13">
    <source>
        <dbReference type="EMBL" id="EFH90826.1"/>
    </source>
</evidence>
<dbReference type="InterPro" id="IPR039718">
    <property type="entry name" value="Rrm1"/>
</dbReference>
<dbReference type="Proteomes" id="UP000004508">
    <property type="component" value="Unassembled WGS sequence"/>
</dbReference>
<name>D6TH84_KTERA</name>
<dbReference type="SUPFAM" id="SSF48168">
    <property type="entry name" value="R1 subunit of ribonucleotide reductase, N-terminal domain"/>
    <property type="match status" value="1"/>
</dbReference>
<dbReference type="InterPro" id="IPR000788">
    <property type="entry name" value="RNR_lg_C"/>
</dbReference>
<evidence type="ECO:0000256" key="10">
    <source>
        <dbReference type="RuleBase" id="RU003410"/>
    </source>
</evidence>
<dbReference type="GO" id="GO:0009263">
    <property type="term" value="P:deoxyribonucleotide biosynthetic process"/>
    <property type="evidence" value="ECO:0007669"/>
    <property type="project" value="UniProtKB-KW"/>
</dbReference>
<sequence>MSQVSDTFELNTASNSEQGSTSTGATSPSDSQAVLRILEEVCQGFGPEVNVDQLFQSVNATTYAGISDAELWQALIMATRTNIEFEPAYTFVAARLLLISLYNEALSTTQATRVGLNDAASIYKNYLSDYVEFGVSKGYLDPRFQEYDLIELASAIHPERDQLFAYQGLQILYDRYFLQDNNRRFELPQLLWMRVAMGLAFNEEHKEARAIEFYELLSQFYFTSATPTLFNAGTTHPQLSSCYLTTVDDDLFHIFKCIQDNALLSKWAGGLGNDWTRVRALGAHIKGTNGISQGIIPFLKVVNDTAVAVNQGGKRKGAVCAYIENWHLDIEEFLDLRKNTGDDRRRTHDMHTACWISDLFMKRVERNEQWTLFSPDVVSDLHDLYGKAFEQRYEEYERMVEAGQITHYRRVSALDLWRKMLTRLFETGHPWITFKDPSNVRSPQDHAGVVHSSNLCTEILLNTSNDETAVCNLGSINLAAHIIDGKLNHERLQKTVRTAVRMLDNVIDINYYPTDEARNANLRHRPVGLGLMAFQDALYKLGVSYASEAAIEFADRSMEAISYYAILASSELATEHGTYGSYQGSKWDRGILPIDSIAILEEERGQKIDMDRSMTLDWDKVRTAVKQNGMRNSNVMAIAPTATISSIVGVSQSIEPSYKNLYVKSNLSGEFTIINSFLVDDLKRLEIWDRNTLEALKYYDGSLQEMTFLPEEIRQRYLTAFDIEPRWLIACASRRQKWIDMGQSIDLYLYNPSGKKLSDVYQLAWNSGLKTTYYLRTLAATQVEKSTVDINRFGIQPRWMKNSSPSSNIQVERENQAQQPKPTPIPLELSGEGAVCNLGDDCEACQ</sequence>
<comment type="similarity">
    <text evidence="1 10">Belongs to the ribonucleoside diphosphate reductase large chain family.</text>
</comment>
<dbReference type="OrthoDB" id="9762933at2"/>
<dbReference type="EC" id="1.17.4.1" evidence="10"/>
<proteinExistence type="inferred from homology"/>
<dbReference type="InterPro" id="IPR008926">
    <property type="entry name" value="RNR_R1-su_N"/>
</dbReference>
<dbReference type="STRING" id="485913.Krac_12467"/>
<keyword evidence="2" id="KW-0021">Allosteric enzyme</keyword>
<evidence type="ECO:0000256" key="11">
    <source>
        <dbReference type="SAM" id="MobiDB-lite"/>
    </source>
</evidence>
<evidence type="ECO:0000256" key="7">
    <source>
        <dbReference type="ARBA" id="ARBA00024942"/>
    </source>
</evidence>
<evidence type="ECO:0000259" key="12">
    <source>
        <dbReference type="PROSITE" id="PS51161"/>
    </source>
</evidence>
<dbReference type="FunFam" id="3.20.70.20:FF:000009">
    <property type="entry name" value="Ribonucleoside-diphosphate reductase"/>
    <property type="match status" value="1"/>
</dbReference>
<evidence type="ECO:0000256" key="4">
    <source>
        <dbReference type="ARBA" id="ARBA00022840"/>
    </source>
</evidence>